<dbReference type="AlphaFoldDB" id="A0A5B6W4J3"/>
<evidence type="ECO:0000313" key="3">
    <source>
        <dbReference type="Proteomes" id="UP000325315"/>
    </source>
</evidence>
<name>A0A5B6W4J3_9ROSI</name>
<accession>A0A5B6W4J3</accession>
<evidence type="ECO:0000313" key="2">
    <source>
        <dbReference type="EMBL" id="KAA3476551.1"/>
    </source>
</evidence>
<dbReference type="Proteomes" id="UP000325315">
    <property type="component" value="Unassembled WGS sequence"/>
</dbReference>
<proteinExistence type="predicted"/>
<dbReference type="EMBL" id="SMMG02000004">
    <property type="protein sequence ID" value="KAA3476551.1"/>
    <property type="molecule type" value="Genomic_DNA"/>
</dbReference>
<protein>
    <submittedName>
        <fullName evidence="2">Endoribonuclease Dicer-like protein 3-like</fullName>
    </submittedName>
</protein>
<keyword evidence="3" id="KW-1185">Reference proteome</keyword>
<reference evidence="3" key="1">
    <citation type="journal article" date="2019" name="Plant Biotechnol. J.">
        <title>Genome sequencing of the Australian wild diploid species Gossypium australe highlights disease resistance and delayed gland morphogenesis.</title>
        <authorList>
            <person name="Cai Y."/>
            <person name="Cai X."/>
            <person name="Wang Q."/>
            <person name="Wang P."/>
            <person name="Zhang Y."/>
            <person name="Cai C."/>
            <person name="Xu Y."/>
            <person name="Wang K."/>
            <person name="Zhou Z."/>
            <person name="Wang C."/>
            <person name="Geng S."/>
            <person name="Li B."/>
            <person name="Dong Q."/>
            <person name="Hou Y."/>
            <person name="Wang H."/>
            <person name="Ai P."/>
            <person name="Liu Z."/>
            <person name="Yi F."/>
            <person name="Sun M."/>
            <person name="An G."/>
            <person name="Cheng J."/>
            <person name="Zhang Y."/>
            <person name="Shi Q."/>
            <person name="Xie Y."/>
            <person name="Shi X."/>
            <person name="Chang Y."/>
            <person name="Huang F."/>
            <person name="Chen Y."/>
            <person name="Hong S."/>
            <person name="Mi L."/>
            <person name="Sun Q."/>
            <person name="Zhang L."/>
            <person name="Zhou B."/>
            <person name="Peng R."/>
            <person name="Zhang X."/>
            <person name="Liu F."/>
        </authorList>
    </citation>
    <scope>NUCLEOTIDE SEQUENCE [LARGE SCALE GENOMIC DNA]</scope>
    <source>
        <strain evidence="3">cv. PA1801</strain>
    </source>
</reference>
<evidence type="ECO:0000256" key="1">
    <source>
        <dbReference type="SAM" id="MobiDB-lite"/>
    </source>
</evidence>
<comment type="caution">
    <text evidence="2">The sequence shown here is derived from an EMBL/GenBank/DDBJ whole genome shotgun (WGS) entry which is preliminary data.</text>
</comment>
<sequence>MVSINDDHAKNHHLSSSSNPDHSSPRGHQLQVHEVEKRINIIALLDTWRENNDSCNAYQRFCSTY</sequence>
<organism evidence="2 3">
    <name type="scientific">Gossypium australe</name>
    <dbReference type="NCBI Taxonomy" id="47621"/>
    <lineage>
        <taxon>Eukaryota</taxon>
        <taxon>Viridiplantae</taxon>
        <taxon>Streptophyta</taxon>
        <taxon>Embryophyta</taxon>
        <taxon>Tracheophyta</taxon>
        <taxon>Spermatophyta</taxon>
        <taxon>Magnoliopsida</taxon>
        <taxon>eudicotyledons</taxon>
        <taxon>Gunneridae</taxon>
        <taxon>Pentapetalae</taxon>
        <taxon>rosids</taxon>
        <taxon>malvids</taxon>
        <taxon>Malvales</taxon>
        <taxon>Malvaceae</taxon>
        <taxon>Malvoideae</taxon>
        <taxon>Gossypium</taxon>
    </lineage>
</organism>
<feature type="region of interest" description="Disordered" evidence="1">
    <location>
        <begin position="1"/>
        <end position="32"/>
    </location>
</feature>
<gene>
    <name evidence="2" type="ORF">EPI10_010525</name>
</gene>